<dbReference type="PROSITE" id="PS51194">
    <property type="entry name" value="HELICASE_CTER"/>
    <property type="match status" value="2"/>
</dbReference>
<dbReference type="FunFam" id="1.10.3380.10:FF:000002">
    <property type="entry name" value="Activating signal cointegrator 1 complex subunit 3"/>
    <property type="match status" value="1"/>
</dbReference>
<evidence type="ECO:0000259" key="12">
    <source>
        <dbReference type="PROSITE" id="PS51192"/>
    </source>
</evidence>
<evidence type="ECO:0000256" key="9">
    <source>
        <dbReference type="ARBA" id="ARBA00034541"/>
    </source>
</evidence>
<dbReference type="FunFam" id="2.60.40.150:FF:000004">
    <property type="entry name" value="RNA helicase, activating signal cointegrator 1"/>
    <property type="match status" value="1"/>
</dbReference>
<keyword evidence="3" id="KW-0963">Cytoplasm</keyword>
<sequence length="2157" mass="245551">MSPEPFRVSRFLRNEGSLTRPPPQNGTSVSSEATPASRRSDEWRNLIKTLKKSCDMKELKALTTEISGSDSNFDLINETSLDLVCRIYKRISDKFPENSLLTDLKKDYPHITSSQITKLLRLIRSLNETTQEFSEYFISRENENNKILFGQQLKFSSPLKHFEDTDNIYLDYLTDFSQLNEFNLDKSLSFNYDHVKSITNGKENNTSFKNAKWLQEKVIQFYGKESEPLGMSIQEFCQTLLEVITSKKSSDELQNELFELIGFDRIDLISLILEYRDEVTKSERDTKRFLIRELAAATTLSDAMTEHDKRPMYGCQVLVHSQEEKRLRKQMWKEEKKIGKAMKQMADDEYFEIEESKAASRAVLASTIMKPMPVLSTNNDFRKSASPQPSYPFVFDSKAVVKQTSGFIHGSKIALPVGFERKDHKKFEEVYIPASEKAPVDVGKNLIPIETLDDIGQTVFNGIESLNRIQSIVFDTAYNSSENMLVCAPTGAGKTNVALLCITQTIKNFIDNGIIKKDKFKIVYVAPMKALAAEMTTNFSRKLSPLGLTVKELTGDMQLTKSEILQTQMLVTTPEKWDVVTRKPGDVSLAQLVRLLIIDEVHLLHGDRGPVIEALVARTLRLVESSQTLIRIVGLSATLPNYIDVSRFLRVDPFKGLFFFDGRFRPIPLAQTFIGVKETKALKQSQDMNEICYDKVVEFLRKDKQVMVFVHARNATVKTALNLKESAQNHGHAALFEPENTSQLGIAMKALSKSRNKHIMELFQSGIGTHHAGMLRSDRNIVEKLFSQGLIKVLVCTATLAWGVNLPAHGVIIKGTEIYDAKKSSFVDIGILDVLQIFGRAGRPQFDKSGHGIILTSHDKLSLYLSLLTNQFPIESNFISLIADNLNAEVSLGTVSTVEEAINWLSYTYLFVRMRLNPLVYGLTHKQLNDDPLLEEKRREIVIEASQRLDRAKMVRYCERTSYLNSTDLGRTASHFYIKYDTVEIFNEHLRPIMNEREILTMITKAQEFEQLKVRDEELEELDELTRENCEMLPVAGGSENVHGKVNILIQTYISRGYVKSFSLVSDQGYVITNASRIVRALFEIVLRKNWPLLAGRLLKLSKMIERQMWDFESALKQHPHMKYEILSKLENRNINLENIRESNAKDIGHLIHHVKAGIDIKRCAHEVPLATLDAYLQPITRTVVRIRLTITPDFKWNDKIHGYVGESFWIWVEDPENNFIYHHEYITLTKKQVINIIPMELVFVIPIFEPLPTQYYLRLTSDKWLGSETVCPVSFKHLILPDHHPPHTDLLDLQPLPVKALNNPKFESLYSFSHFNPIQTQIFHSLYHTDKNLLLGAPTGSGKTIAAEIAMFKVFRDYPKGKVVYIAPLKALVKERLSDWKIRLEKHLGLKVVELTGDVTPDIRAIESSTVIITTPEKWDGVSRSWQTRKYVQNVALIVIDEIHLLGSDRGPVLEVVVSRTNFISSHTERNLRIVGLSTALANARDLADWLNIDKVGLYNFRPSVRPVPLEVHINGYPGKHYCPRMATMNKPAYQAIRMHSPYKPSLIFVSSRRQTRLTALDLISYLAAEDDPKMWLHLGGDEMEQITRHSIKDLNLRLTLAFGIGFHHAGLVENDRKIVEELYVNQKIQVLIATSTVAWGVNFPTHLVIIKGTEYYDGKTKRYVDMPITDVLQMMGRAGRPQFDDVGVACVFVHDVKKNFYKKFLYEPFPVESSLLGALPDHLNAEIVATTISTKQEALDYITWTYFFRRVIRNPAFYGLEGVDDSNFNSFLTEIIDKAIIVLQNYGCLDNSHENESVLSASFLGKVASYYYLSHETVGLLKDTIKGDMSIDDVLGTLSDVKEYSELPVRHNEDTINTDLAANLPCNLSRLAMESPHTKVRILLACHFSRQPLPNSDYNTDTKSVLDQSIRILQAMIDISADFGYLSSTLVIQTFMQMVVQARWDSDNATCILPYMESRDEVFFKNVPGGGLPGTIHCYKGDFNGLSKTLKGAAHLDEAKIREIHTILSNLPMMTVNLSLKDSRGNIFPVGEDWIEVATDEEYLLCLEIKRTTRSRKHAFAPKFPKLKDEGWFLVLGDTEACIGGELVALKRCMVASKDKRDQLTFYTPVNPKRLILTLYIMSDTYLGLDHQYDIKLEAVGGKKTEFIEDDHLYR</sequence>
<comment type="function">
    <text evidence="10">Catalyzes the ATP-dependent unwinding of U4/U6 RNA duplices, an essential step in the assembly of a catalytically active spliceosome. Plays a role in pre-mRNA splicing.</text>
</comment>
<dbReference type="Gene3D" id="1.10.3380.10">
    <property type="entry name" value="Sec63 N-terminal domain-like domain"/>
    <property type="match status" value="2"/>
</dbReference>
<dbReference type="Gene3D" id="1.10.10.10">
    <property type="entry name" value="Winged helix-like DNA-binding domain superfamily/Winged helix DNA-binding domain"/>
    <property type="match status" value="2"/>
</dbReference>
<dbReference type="GO" id="GO:0005737">
    <property type="term" value="C:cytoplasm"/>
    <property type="evidence" value="ECO:0007669"/>
    <property type="project" value="UniProtKB-SubCell"/>
</dbReference>
<evidence type="ECO:0000256" key="4">
    <source>
        <dbReference type="ARBA" id="ARBA00022737"/>
    </source>
</evidence>
<dbReference type="Pfam" id="PF00271">
    <property type="entry name" value="Helicase_C"/>
    <property type="match status" value="2"/>
</dbReference>
<dbReference type="InterPro" id="IPR001650">
    <property type="entry name" value="Helicase_C-like"/>
</dbReference>
<keyword evidence="8" id="KW-0067">ATP-binding</keyword>
<dbReference type="CDD" id="cd18022">
    <property type="entry name" value="DEXHc_ASCC3_2"/>
    <property type="match status" value="1"/>
</dbReference>
<dbReference type="InterPro" id="IPR050474">
    <property type="entry name" value="Hel308_SKI2-like"/>
</dbReference>
<evidence type="ECO:0000256" key="8">
    <source>
        <dbReference type="ARBA" id="ARBA00022840"/>
    </source>
</evidence>
<dbReference type="FunFam" id="1.10.10.10:FF:000012">
    <property type="entry name" value="U5 small nuclear ribonucleoprotein helicase"/>
    <property type="match status" value="1"/>
</dbReference>
<dbReference type="InterPro" id="IPR003593">
    <property type="entry name" value="AAA+_ATPase"/>
</dbReference>
<accession>A0A0K2UGB9</accession>
<dbReference type="InterPro" id="IPR027417">
    <property type="entry name" value="P-loop_NTPase"/>
</dbReference>
<keyword evidence="4" id="KW-0677">Repeat</keyword>
<keyword evidence="6" id="KW-0378">Hydrolase</keyword>
<dbReference type="InterPro" id="IPR004179">
    <property type="entry name" value="Sec63-dom"/>
</dbReference>
<evidence type="ECO:0000256" key="1">
    <source>
        <dbReference type="ARBA" id="ARBA00004496"/>
    </source>
</evidence>
<evidence type="ECO:0000256" key="5">
    <source>
        <dbReference type="ARBA" id="ARBA00022741"/>
    </source>
</evidence>
<reference evidence="14" key="1">
    <citation type="submission" date="2014-05" db="EMBL/GenBank/DDBJ databases">
        <authorList>
            <person name="Chronopoulou M."/>
        </authorList>
    </citation>
    <scope>NUCLEOTIDE SEQUENCE</scope>
    <source>
        <tissue evidence="14">Whole organism</tissue>
    </source>
</reference>
<evidence type="ECO:0000256" key="2">
    <source>
        <dbReference type="ARBA" id="ARBA00010140"/>
    </source>
</evidence>
<dbReference type="GO" id="GO:0004386">
    <property type="term" value="F:helicase activity"/>
    <property type="evidence" value="ECO:0007669"/>
    <property type="project" value="UniProtKB-KW"/>
</dbReference>
<evidence type="ECO:0000256" key="6">
    <source>
        <dbReference type="ARBA" id="ARBA00022801"/>
    </source>
</evidence>
<dbReference type="FunFam" id="2.60.40.150:FF:000113">
    <property type="entry name" value="activating signal cointegrator 1 complex subunit 3"/>
    <property type="match status" value="1"/>
</dbReference>
<dbReference type="InterPro" id="IPR041094">
    <property type="entry name" value="Brr2_helicase_PWI"/>
</dbReference>
<evidence type="ECO:0000256" key="11">
    <source>
        <dbReference type="SAM" id="MobiDB-lite"/>
    </source>
</evidence>
<dbReference type="GO" id="GO:0016787">
    <property type="term" value="F:hydrolase activity"/>
    <property type="evidence" value="ECO:0007669"/>
    <property type="project" value="UniProtKB-KW"/>
</dbReference>
<dbReference type="Pfam" id="PF18149">
    <property type="entry name" value="Helicase_PWI"/>
    <property type="match status" value="1"/>
</dbReference>
<dbReference type="FunFam" id="3.40.50.300:FF:000198">
    <property type="entry name" value="Activating signal cointegrator 1 complex subunit"/>
    <property type="match status" value="1"/>
</dbReference>
<name>A0A0K2UGB9_LEPSM</name>
<proteinExistence type="inferred from homology"/>
<dbReference type="FunFam" id="3.40.50.300:FF:000102">
    <property type="entry name" value="RNA helicase, activating signal cointegrator 1"/>
    <property type="match status" value="1"/>
</dbReference>
<evidence type="ECO:0000256" key="3">
    <source>
        <dbReference type="ARBA" id="ARBA00022490"/>
    </source>
</evidence>
<dbReference type="FunFam" id="1.10.3380.10:FF:000001">
    <property type="entry name" value="U5 small nuclear ribonucleoprotein helicase"/>
    <property type="match status" value="1"/>
</dbReference>
<dbReference type="EMBL" id="HACA01019908">
    <property type="protein sequence ID" value="CDW37269.1"/>
    <property type="molecule type" value="Transcribed_RNA"/>
</dbReference>
<feature type="compositionally biased region" description="Polar residues" evidence="11">
    <location>
        <begin position="25"/>
        <end position="34"/>
    </location>
</feature>
<dbReference type="Pfam" id="PF23445">
    <property type="entry name" value="WHD_SNRNP200"/>
    <property type="match status" value="2"/>
</dbReference>
<dbReference type="InterPro" id="IPR035892">
    <property type="entry name" value="C2_domain_sf"/>
</dbReference>
<dbReference type="SMART" id="SM00490">
    <property type="entry name" value="HELICc"/>
    <property type="match status" value="2"/>
</dbReference>
<feature type="domain" description="Helicase C-terminal" evidence="13">
    <location>
        <begin position="692"/>
        <end position="906"/>
    </location>
</feature>
<dbReference type="SUPFAM" id="SSF81296">
    <property type="entry name" value="E set domains"/>
    <property type="match status" value="1"/>
</dbReference>
<dbReference type="Pfam" id="PF00270">
    <property type="entry name" value="DEAD"/>
    <property type="match status" value="2"/>
</dbReference>
<dbReference type="CDD" id="cd18795">
    <property type="entry name" value="SF2_C_Ski2"/>
    <property type="match status" value="2"/>
</dbReference>
<dbReference type="GO" id="GO:0006397">
    <property type="term" value="P:mRNA processing"/>
    <property type="evidence" value="ECO:0007669"/>
    <property type="project" value="UniProtKB-ARBA"/>
</dbReference>
<dbReference type="FunFam" id="3.40.50.300:FF:000062">
    <property type="entry name" value="U5 small nuclear ribonucleoprotein helicase"/>
    <property type="match status" value="1"/>
</dbReference>
<dbReference type="SMART" id="SM00487">
    <property type="entry name" value="DEXDc"/>
    <property type="match status" value="2"/>
</dbReference>
<dbReference type="CDD" id="cd18020">
    <property type="entry name" value="DEXHc_ASCC3_1"/>
    <property type="match status" value="1"/>
</dbReference>
<feature type="region of interest" description="Disordered" evidence="11">
    <location>
        <begin position="1"/>
        <end position="40"/>
    </location>
</feature>
<dbReference type="GO" id="GO:0005524">
    <property type="term" value="F:ATP binding"/>
    <property type="evidence" value="ECO:0007669"/>
    <property type="project" value="UniProtKB-KW"/>
</dbReference>
<feature type="domain" description="Helicase C-terminal" evidence="13">
    <location>
        <begin position="1533"/>
        <end position="1742"/>
    </location>
</feature>
<dbReference type="PIRSF" id="PIRSF039073">
    <property type="entry name" value="BRR2"/>
    <property type="match status" value="1"/>
</dbReference>
<dbReference type="OrthoDB" id="5575at2759"/>
<keyword evidence="7" id="KW-0347">Helicase</keyword>
<dbReference type="SMART" id="SM00973">
    <property type="entry name" value="Sec63"/>
    <property type="match status" value="2"/>
</dbReference>
<dbReference type="Gene3D" id="3.40.50.300">
    <property type="entry name" value="P-loop containing nucleotide triphosphate hydrolases"/>
    <property type="match status" value="4"/>
</dbReference>
<dbReference type="Pfam" id="PF02889">
    <property type="entry name" value="Sec63"/>
    <property type="match status" value="2"/>
</dbReference>
<dbReference type="SUPFAM" id="SSF46785">
    <property type="entry name" value="Winged helix' DNA-binding domain"/>
    <property type="match status" value="2"/>
</dbReference>
<organism evidence="14">
    <name type="scientific">Lepeophtheirus salmonis</name>
    <name type="common">Salmon louse</name>
    <name type="synonym">Caligus salmonis</name>
    <dbReference type="NCBI Taxonomy" id="72036"/>
    <lineage>
        <taxon>Eukaryota</taxon>
        <taxon>Metazoa</taxon>
        <taxon>Ecdysozoa</taxon>
        <taxon>Arthropoda</taxon>
        <taxon>Crustacea</taxon>
        <taxon>Multicrustacea</taxon>
        <taxon>Hexanauplia</taxon>
        <taxon>Copepoda</taxon>
        <taxon>Siphonostomatoida</taxon>
        <taxon>Caligidae</taxon>
        <taxon>Lepeophtheirus</taxon>
    </lineage>
</organism>
<dbReference type="PANTHER" id="PTHR47961:SF13">
    <property type="entry name" value="ACTIVATING SIGNAL COINTEGRATOR 1 COMPLEX SUBUNIT 3"/>
    <property type="match status" value="1"/>
</dbReference>
<dbReference type="InterPro" id="IPR014001">
    <property type="entry name" value="Helicase_ATP-bd"/>
</dbReference>
<dbReference type="SUPFAM" id="SSF158702">
    <property type="entry name" value="Sec63 N-terminal domain-like"/>
    <property type="match status" value="2"/>
</dbReference>
<dbReference type="SMART" id="SM00382">
    <property type="entry name" value="AAA"/>
    <property type="match status" value="2"/>
</dbReference>
<dbReference type="GO" id="GO:0003676">
    <property type="term" value="F:nucleic acid binding"/>
    <property type="evidence" value="ECO:0007669"/>
    <property type="project" value="InterPro"/>
</dbReference>
<dbReference type="InterPro" id="IPR036388">
    <property type="entry name" value="WH-like_DNA-bd_sf"/>
</dbReference>
<feature type="domain" description="Helicase ATP-binding" evidence="12">
    <location>
        <begin position="475"/>
        <end position="657"/>
    </location>
</feature>
<dbReference type="InterPro" id="IPR011545">
    <property type="entry name" value="DEAD/DEAH_box_helicase_dom"/>
</dbReference>
<dbReference type="FunFam" id="3.40.50.300:FF:000231">
    <property type="entry name" value="Activating signal cointegrator 1 complex subunit 3"/>
    <property type="match status" value="1"/>
</dbReference>
<dbReference type="FunFam" id="1.10.10.10:FF:000024">
    <property type="entry name" value="U5 small nuclear ribonucleoprotein helicase"/>
    <property type="match status" value="1"/>
</dbReference>
<dbReference type="GO" id="GO:0180022">
    <property type="term" value="C:RQC-trigger complex"/>
    <property type="evidence" value="ECO:0007669"/>
    <property type="project" value="UniProtKB-ARBA"/>
</dbReference>
<dbReference type="Gene3D" id="1.10.150.20">
    <property type="entry name" value="5' to 3' exonuclease, C-terminal subdomain"/>
    <property type="match status" value="1"/>
</dbReference>
<evidence type="ECO:0000256" key="7">
    <source>
        <dbReference type="ARBA" id="ARBA00022806"/>
    </source>
</evidence>
<keyword evidence="5" id="KW-0547">Nucleotide-binding</keyword>
<comment type="subcellular location">
    <subcellularLocation>
        <location evidence="1">Cytoplasm</location>
    </subcellularLocation>
</comment>
<dbReference type="PROSITE" id="PS51192">
    <property type="entry name" value="HELICASE_ATP_BIND_1"/>
    <property type="match status" value="2"/>
</dbReference>
<dbReference type="InterPro" id="IPR057842">
    <property type="entry name" value="WH_MER3"/>
</dbReference>
<dbReference type="SUPFAM" id="SSF52540">
    <property type="entry name" value="P-loop containing nucleoside triphosphate hydrolases"/>
    <property type="match status" value="4"/>
</dbReference>
<feature type="domain" description="Helicase ATP-binding" evidence="12">
    <location>
        <begin position="1325"/>
        <end position="1500"/>
    </location>
</feature>
<dbReference type="InterPro" id="IPR014756">
    <property type="entry name" value="Ig_E-set"/>
</dbReference>
<evidence type="ECO:0000256" key="10">
    <source>
        <dbReference type="ARBA" id="ARBA00054527"/>
    </source>
</evidence>
<dbReference type="InterPro" id="IPR036390">
    <property type="entry name" value="WH_DNA-bd_sf"/>
</dbReference>
<protein>
    <recommendedName>
        <fullName evidence="9">U5 small nuclear ribonucleoprotein 200 kDa helicase</fullName>
    </recommendedName>
</protein>
<comment type="similarity">
    <text evidence="2">Belongs to the helicase family. SKI2 subfamily.</text>
</comment>
<evidence type="ECO:0000259" key="13">
    <source>
        <dbReference type="PROSITE" id="PS51194"/>
    </source>
</evidence>
<evidence type="ECO:0000313" key="14">
    <source>
        <dbReference type="EMBL" id="CDW37269.1"/>
    </source>
</evidence>
<dbReference type="PANTHER" id="PTHR47961">
    <property type="entry name" value="DNA POLYMERASE THETA, PUTATIVE (AFU_ORTHOLOGUE AFUA_1G05260)-RELATED"/>
    <property type="match status" value="1"/>
</dbReference>
<dbReference type="Gene3D" id="2.60.40.150">
    <property type="entry name" value="C2 domain"/>
    <property type="match status" value="2"/>
</dbReference>